<dbReference type="PROSITE" id="PS51898">
    <property type="entry name" value="TYR_RECOMBINASE"/>
    <property type="match status" value="1"/>
</dbReference>
<dbReference type="Gene3D" id="1.10.150.130">
    <property type="match status" value="1"/>
</dbReference>
<dbReference type="OrthoDB" id="892893at2"/>
<gene>
    <name evidence="6" type="ORF">EV200_106311</name>
    <name evidence="5" type="ORF">GCM10011413_35990</name>
</gene>
<dbReference type="RefSeq" id="WP_132534674.1">
    <property type="nucleotide sequence ID" value="NZ_BMJO01000006.1"/>
</dbReference>
<evidence type="ECO:0000256" key="2">
    <source>
        <dbReference type="ARBA" id="ARBA00023125"/>
    </source>
</evidence>
<evidence type="ECO:0000313" key="7">
    <source>
        <dbReference type="Proteomes" id="UP000295684"/>
    </source>
</evidence>
<feature type="domain" description="Tyr recombinase" evidence="4">
    <location>
        <begin position="215"/>
        <end position="395"/>
    </location>
</feature>
<evidence type="ECO:0000313" key="8">
    <source>
        <dbReference type="Proteomes" id="UP000622648"/>
    </source>
</evidence>
<evidence type="ECO:0000256" key="1">
    <source>
        <dbReference type="ARBA" id="ARBA00008857"/>
    </source>
</evidence>
<comment type="similarity">
    <text evidence="1">Belongs to the 'phage' integrase family.</text>
</comment>
<dbReference type="InterPro" id="IPR002104">
    <property type="entry name" value="Integrase_catalytic"/>
</dbReference>
<evidence type="ECO:0000313" key="5">
    <source>
        <dbReference type="EMBL" id="GGE66245.1"/>
    </source>
</evidence>
<keyword evidence="3" id="KW-0233">DNA recombination</keyword>
<reference evidence="6 7" key="3">
    <citation type="submission" date="2019-03" db="EMBL/GenBank/DDBJ databases">
        <title>Genomic Encyclopedia of Type Strains, Phase IV (KMG-IV): sequencing the most valuable type-strain genomes for metagenomic binning, comparative biology and taxonomic classification.</title>
        <authorList>
            <person name="Goeker M."/>
        </authorList>
    </citation>
    <scope>NUCLEOTIDE SEQUENCE [LARGE SCALE GENOMIC DNA]</scope>
    <source>
        <strain evidence="6 7">DSM 103236</strain>
    </source>
</reference>
<dbReference type="GO" id="GO:0015074">
    <property type="term" value="P:DNA integration"/>
    <property type="evidence" value="ECO:0007669"/>
    <property type="project" value="InterPro"/>
</dbReference>
<organism evidence="6 7">
    <name type="scientific">Pedobacter psychrotolerans</name>
    <dbReference type="NCBI Taxonomy" id="1843235"/>
    <lineage>
        <taxon>Bacteria</taxon>
        <taxon>Pseudomonadati</taxon>
        <taxon>Bacteroidota</taxon>
        <taxon>Sphingobacteriia</taxon>
        <taxon>Sphingobacteriales</taxon>
        <taxon>Sphingobacteriaceae</taxon>
        <taxon>Pedobacter</taxon>
    </lineage>
</organism>
<dbReference type="Proteomes" id="UP000295684">
    <property type="component" value="Unassembled WGS sequence"/>
</dbReference>
<dbReference type="Pfam" id="PF13102">
    <property type="entry name" value="Phage_int_SAM_5"/>
    <property type="match status" value="1"/>
</dbReference>
<dbReference type="GO" id="GO:0003677">
    <property type="term" value="F:DNA binding"/>
    <property type="evidence" value="ECO:0007669"/>
    <property type="project" value="UniProtKB-KW"/>
</dbReference>
<dbReference type="InterPro" id="IPR025269">
    <property type="entry name" value="SAM-like_dom"/>
</dbReference>
<dbReference type="InterPro" id="IPR035386">
    <property type="entry name" value="Arm-DNA-bind_5"/>
</dbReference>
<dbReference type="PANTHER" id="PTHR30349">
    <property type="entry name" value="PHAGE INTEGRASE-RELATED"/>
    <property type="match status" value="1"/>
</dbReference>
<evidence type="ECO:0000259" key="4">
    <source>
        <dbReference type="PROSITE" id="PS51898"/>
    </source>
</evidence>
<dbReference type="CDD" id="cd01185">
    <property type="entry name" value="INTN1_C_like"/>
    <property type="match status" value="1"/>
</dbReference>
<dbReference type="InterPro" id="IPR013762">
    <property type="entry name" value="Integrase-like_cat_sf"/>
</dbReference>
<keyword evidence="8" id="KW-1185">Reference proteome</keyword>
<dbReference type="AlphaFoldDB" id="A0A4R2H7Z7"/>
<dbReference type="PANTHER" id="PTHR30349:SF64">
    <property type="entry name" value="PROPHAGE INTEGRASE INTD-RELATED"/>
    <property type="match status" value="1"/>
</dbReference>
<reference evidence="5" key="4">
    <citation type="submission" date="2024-05" db="EMBL/GenBank/DDBJ databases">
        <authorList>
            <person name="Sun Q."/>
            <person name="Zhou Y."/>
        </authorList>
    </citation>
    <scope>NUCLEOTIDE SEQUENCE</scope>
    <source>
        <strain evidence="5">CGMCC 1.15644</strain>
    </source>
</reference>
<keyword evidence="2" id="KW-0238">DNA-binding</keyword>
<dbReference type="Pfam" id="PF00589">
    <property type="entry name" value="Phage_integrase"/>
    <property type="match status" value="1"/>
</dbReference>
<reference evidence="8" key="2">
    <citation type="journal article" date="2019" name="Int. J. Syst. Evol. Microbiol.">
        <title>The Global Catalogue of Microorganisms (GCM) 10K type strain sequencing project: providing services to taxonomists for standard genome sequencing and annotation.</title>
        <authorList>
            <consortium name="The Broad Institute Genomics Platform"/>
            <consortium name="The Broad Institute Genome Sequencing Center for Infectious Disease"/>
            <person name="Wu L."/>
            <person name="Ma J."/>
        </authorList>
    </citation>
    <scope>NUCLEOTIDE SEQUENCE [LARGE SCALE GENOMIC DNA]</scope>
    <source>
        <strain evidence="8">CGMCC 1.15644</strain>
    </source>
</reference>
<dbReference type="Gene3D" id="1.10.443.10">
    <property type="entry name" value="Intergrase catalytic core"/>
    <property type="match status" value="1"/>
</dbReference>
<evidence type="ECO:0000256" key="3">
    <source>
        <dbReference type="ARBA" id="ARBA00023172"/>
    </source>
</evidence>
<reference evidence="5" key="1">
    <citation type="journal article" date="2014" name="Int. J. Syst. Evol. Microbiol.">
        <title>Complete genome of a new Firmicutes species belonging to the dominant human colonic microbiota ('Ruminococcus bicirculans') reveals two chromosomes and a selective capacity to utilize plant glucans.</title>
        <authorList>
            <consortium name="NISC Comparative Sequencing Program"/>
            <person name="Wegmann U."/>
            <person name="Louis P."/>
            <person name="Goesmann A."/>
            <person name="Henrissat B."/>
            <person name="Duncan S.H."/>
            <person name="Flint H.J."/>
        </authorList>
    </citation>
    <scope>NUCLEOTIDE SEQUENCE</scope>
    <source>
        <strain evidence="5">CGMCC 1.15644</strain>
    </source>
</reference>
<dbReference type="InterPro" id="IPR011010">
    <property type="entry name" value="DNA_brk_join_enz"/>
</dbReference>
<dbReference type="InterPro" id="IPR010998">
    <property type="entry name" value="Integrase_recombinase_N"/>
</dbReference>
<dbReference type="EMBL" id="BMJO01000006">
    <property type="protein sequence ID" value="GGE66245.1"/>
    <property type="molecule type" value="Genomic_DNA"/>
</dbReference>
<dbReference type="Proteomes" id="UP000622648">
    <property type="component" value="Unassembled WGS sequence"/>
</dbReference>
<dbReference type="SUPFAM" id="SSF56349">
    <property type="entry name" value="DNA breaking-rejoining enzymes"/>
    <property type="match status" value="1"/>
</dbReference>
<proteinExistence type="inferred from homology"/>
<dbReference type="GO" id="GO:0006310">
    <property type="term" value="P:DNA recombination"/>
    <property type="evidence" value="ECO:0007669"/>
    <property type="project" value="UniProtKB-KW"/>
</dbReference>
<protein>
    <submittedName>
        <fullName evidence="6">Site-specific recombinase XerD</fullName>
    </submittedName>
    <submittedName>
        <fullName evidence="5">Transposase</fullName>
    </submittedName>
</protein>
<sequence>MKTNFSLLFYLKKQKNYVSGNVPIYMRLTVEGNRAEMATNRDCDPKRWNAKGGRAIGSKEEIKVLNTHLDHLQNAVYYAHQRVFDMGLPITAIKSSYQGTLTNSHTLLEAVADHNLKMEQLVGKDYVRGTLNRYKVLERHLKVFIPLKYGVADMDIRTIDQAFLNGFDHYLRSDKNCANNYVVKNIKNLGKILRICMENEWIDKSPFTAYKGKTKNVDRFYLKKEELAHIAGKEFLSERLKQVRDVFIFCCFTGLAYVDVFKLKQENIRKGVDGDRWIFTNRQKTKTRSSVPLLSTAVEIVDRYATNKVCLNKGLLLPVPSNQKMNEYLKEIADLCGIEKKLTSHIARHTFATTVTLLNGVPIESVSKMLGHTNIRTTQHYAKILDIKVSEDMAVLKKKLAMI</sequence>
<dbReference type="EMBL" id="SLWO01000006">
    <property type="protein sequence ID" value="TCO22666.1"/>
    <property type="molecule type" value="Genomic_DNA"/>
</dbReference>
<dbReference type="InterPro" id="IPR050090">
    <property type="entry name" value="Tyrosine_recombinase_XerCD"/>
</dbReference>
<accession>A0A4R2H7Z7</accession>
<dbReference type="Pfam" id="PF17293">
    <property type="entry name" value="Arm-DNA-bind_5"/>
    <property type="match status" value="1"/>
</dbReference>
<evidence type="ECO:0000313" key="6">
    <source>
        <dbReference type="EMBL" id="TCO22666.1"/>
    </source>
</evidence>
<comment type="caution">
    <text evidence="6">The sequence shown here is derived from an EMBL/GenBank/DDBJ whole genome shotgun (WGS) entry which is preliminary data.</text>
</comment>
<name>A0A4R2H7Z7_9SPHI</name>